<dbReference type="PANTHER" id="PTHR34819">
    <property type="entry name" value="LARGE CYSTEINE-RICH PERIPLASMIC PROTEIN OMCB"/>
    <property type="match status" value="1"/>
</dbReference>
<dbReference type="PANTHER" id="PTHR34819:SF3">
    <property type="entry name" value="CELL SURFACE PROTEIN"/>
    <property type="match status" value="1"/>
</dbReference>
<dbReference type="InterPro" id="IPR051172">
    <property type="entry name" value="Chlamydia_OmcB"/>
</dbReference>
<feature type="domain" description="DUF7507" evidence="2">
    <location>
        <begin position="34"/>
        <end position="123"/>
    </location>
</feature>
<dbReference type="Pfam" id="PF24346">
    <property type="entry name" value="DUF7507"/>
    <property type="match status" value="20"/>
</dbReference>
<dbReference type="NCBIfam" id="TIGR01451">
    <property type="entry name" value="B_ant_repeat"/>
    <property type="match status" value="18"/>
</dbReference>
<sequence>MKLLLVILVFFATTLISLANSYPRNFTESFGGAAAVTLQISPSESSVSSAGVTITYTYTVTNEGDEELTGISVIDDQLGAVTLDETQLAPAGTTSGTATYQITQADMDSGADIVNQATVTTTEGATFTDDVTVSINQLPSVTIDVTPDKTSVSSSGETITYTYTVTNTGNVTLTGISVTDDQLGAVTLDETQLAPTGTTSGTATYQVTQADMDSGADIVNQATVTTTEGATFTDDVTVSINQLPSVTIDVTPDKTSVSSAGETITYTYTVTNTGNVTLTGISVIDDQLGAVALDETQLAPAGTTSGTATYQVTQADMDSGADIENQVTVTTTEGATFTDDVTVSINQLPSVTIDVTPDKTSVSSSGETITYTYTVTNTGNVTLTGISVTDDQLGAVALDETQLAPAGTTSGTATYQVTQADINSGADIENQATVTTTEGATFTDDVTVSINQLPSVTIDVTPDKTSVSSAGETITYTIEVENVGNVGLTNVVVTDVFAGGAILISGDTNSNSVLDVGETWIYSADYEVTQGDIDAGTDLVNVASVDTDQTDPAEDSATTGISQGPALSITKDTDKTSVSSAGETITYTIEVENVGNVGLTNVVVTDVFAGGATLISGDTNSNSVLDVGETWIYNADYEVTQGDIDAGTDLVNVASVDTDQTDPAEDSATTSISQGPALSITKDSDKTSVSSAGETITYTIEVENVGNVGLTNVVVTDVFAGGATLISGDTNSNSVLDVGETWIYNADYEVTQGDIDAGTDLVNVASVDTDQTDPAENSATTSISQGPALTITKDTDKTSVSSAGETISYTIEVENVGNVGLTNVVVTDVFAGGATLISGDTNSNSVLDVGETWIYSADYEVTQGDIDAGTDLVNVASVDTDQTDPAGDSATTVVNQQPELSLSKTASVATYSSVGEAINYTIEVENAGNVTLTGVSVTDPLTGLNTTISSLAPGAKQPYNTAYNITQGDINSGSVVNTASVSGTAPDNSTINASATETITASQQAGLVVSKSAAPSTYSSVGELITYTIIVKNTGNLTISGITVTDPLTGLNSSISSLAPDVTQTQTTTYHITQADLNSGSVTNIASASGKDPYNETVTASDNEVVTAIQLPELTVTESATPATFSSIGQQITYTVEVENTGNVTISGIAVTDALTGLNTTIASLVPGATQSFTETYNVTAADLNSGSLANTANASGTAPDNATVTASDTETITAIQQPGLAITKDATPSVYDQSGQEITYSIQVTNTGNVTLSDVSVTDPLTGLNTTIPAFAAGATETYTEKYTVTQPDLNTGSVTNTASASGSAPDNSTVNASDSETVTADQQPGLTITKNAVPSTFSVVGQEITYTIEVENTGNVTLSGISVTDPLTGLNTTIVSLVPGAKQTYTENYTITQNDLNLGSVANTANASGTSPASETITGTATETISASQEPGLTVVKNATPSSYTSSGEEIIYTIEVTNSGNVTLSNVLVSDPLTGLNTTIASLAPGAKQTYTENYFITQNDLNSGSVANTASASGKSPDDETITGSATRTISASQEPGLTVSKSASPQTYSTVGQQIDYTIEVENSGNVSISNISVVDALTGLSTTIASLAPGAKQTYTENYSITQNDLNTGSVANTATASGKSPDNETISDSATETISGSQNPALTVSKAAAPTTYNAVGQQITYTIGVENTGNVTVSNISVTDPLTGLSTTIASLSPGAKQTYSENYNITQADLNLGSVSNTASAAGFSPQSGDVSASDELTILAVQQPALQVTKDASLESYSSPGESVVYDIPVKNIGNVTVTDILLTDPLVELSTQISTLAPGESKTFTEAYSVSQLDLDNGNLTNTATASGLSPGAEAVDADGEKTIPAVQNPALAVVKKATPATFANINSEISYTIEVENAGNVTLSEIAINDALISLTESMGTLVPGQKATYTKSYFVKSADYAAGSVTNTVTVSAKAPDGSSQNASDTKIVYALGPPTAVNDLSSDNITGNNVVINILGNDKLHDNSSANPGLVDVDLNNTVSGRQTERTVAGEGVWSYNVATGEVTFNPDAGFTADPTPIIYILTEKLTGRSNNATITVQFNKGEPFAINDNSAGNKPGDAVSINILANDRLSDGTPVSIPLVSVDINASVAGTQNELVVAGEGRWTYNPQTGFVTFTPNPGFTTDPSPLTYLLKENFTGLSDDGIVTIGYDEEPPLATDDSSSGNEPGDVVSVNILANDKLSDGTSASMSFVSVDIDAETDGIQSNVVIEGEGTWNFNAGTGVLSFAPAEGFTVSPSPLEYILIENLTGLSSTGTVTVLYEETAPVAADDSSLGNKPGATASIAILSNDKLSDGTNALRGLVTVDLDVTTDGIQTELVVSGEGTWQYNPQTGLVTFVPVAGFVSNPTPIVYLLIENLSGLSDTATIVAGYSEEPPVAEDDSSEENTPGSAVALNILTNDKLSDGSPALPESVTVDIDIASAGVQAELVVQGEGTWSLNQATGVLTFMPNNNFYANPTPLTYRLCSKASPGLCDEATVSVSYDESVLTTSVALVKTDEYNSAGGTIKYTFEVTNTGEITVSDLAVSDERIGVAELPVTPATLTPGAKGIASVVYKILQSDIDEGGVTNTAKVRGLNAKGESVEDISGNDMENDEPTVTPIVQQPSVYIEKEAVLYAEKVAFNEEVSFNISVTNTGNVTLYNVLVEDPLTGFEQETPTLEPGGLLNFTTSYVVQAADESEGHFDNEATVVAYTSGGSQVDASFSVTVSVEQCDLVIPTGFSPNDDGIQDTWRIKCLERYPNARIEIFNRWGNRVFEKDNFGNTDIHGSTDAWWDGYSTQKLTFGNEKMPTGTYFYILDLKDGSKPLNGYLFLNR</sequence>
<evidence type="ECO:0000256" key="1">
    <source>
        <dbReference type="SAM" id="MobiDB-lite"/>
    </source>
</evidence>
<feature type="domain" description="DUF7507" evidence="2">
    <location>
        <begin position="1325"/>
        <end position="1420"/>
    </location>
</feature>
<feature type="domain" description="DUF7507" evidence="2">
    <location>
        <begin position="1218"/>
        <end position="1314"/>
    </location>
</feature>
<feature type="compositionally biased region" description="Polar residues" evidence="1">
    <location>
        <begin position="667"/>
        <end position="676"/>
    </location>
</feature>
<feature type="domain" description="DUF7507" evidence="2">
    <location>
        <begin position="454"/>
        <end position="550"/>
    </location>
</feature>
<feature type="domain" description="DUF7507" evidence="2">
    <location>
        <begin position="1646"/>
        <end position="1741"/>
    </location>
</feature>
<evidence type="ECO:0000313" key="3">
    <source>
        <dbReference type="EMBL" id="SHF89982.1"/>
    </source>
</evidence>
<dbReference type="Proteomes" id="UP000184164">
    <property type="component" value="Unassembled WGS sequence"/>
</dbReference>
<feature type="domain" description="DUF7507" evidence="2">
    <location>
        <begin position="787"/>
        <end position="883"/>
    </location>
</feature>
<evidence type="ECO:0000259" key="2">
    <source>
        <dbReference type="Pfam" id="PF24346"/>
    </source>
</evidence>
<dbReference type="Gene3D" id="2.60.40.10">
    <property type="entry name" value="Immunoglobulins"/>
    <property type="match status" value="2"/>
</dbReference>
<gene>
    <name evidence="3" type="ORF">SAMN05444274_11231</name>
</gene>
<feature type="region of interest" description="Disordered" evidence="1">
    <location>
        <begin position="548"/>
        <end position="575"/>
    </location>
</feature>
<dbReference type="Pfam" id="PF13585">
    <property type="entry name" value="CHU_C"/>
    <property type="match status" value="1"/>
</dbReference>
<feature type="domain" description="DUF7507" evidence="2">
    <location>
        <begin position="244"/>
        <end position="333"/>
    </location>
</feature>
<feature type="domain" description="DUF7507" evidence="2">
    <location>
        <begin position="676"/>
        <end position="772"/>
    </location>
</feature>
<feature type="domain" description="DUF7507" evidence="2">
    <location>
        <begin position="1860"/>
        <end position="1953"/>
    </location>
</feature>
<dbReference type="InterPro" id="IPR013783">
    <property type="entry name" value="Ig-like_fold"/>
</dbReference>
<feature type="region of interest" description="Disordered" evidence="1">
    <location>
        <begin position="659"/>
        <end position="686"/>
    </location>
</feature>
<feature type="compositionally biased region" description="Polar residues" evidence="1">
    <location>
        <begin position="1526"/>
        <end position="1550"/>
    </location>
</feature>
<feature type="domain" description="DUF7507" evidence="2">
    <location>
        <begin position="1539"/>
        <end position="1635"/>
    </location>
</feature>
<dbReference type="STRING" id="1484053.SAMN05444274_11231"/>
<feature type="domain" description="DUF7507" evidence="2">
    <location>
        <begin position="1753"/>
        <end position="1848"/>
    </location>
</feature>
<feature type="region of interest" description="Disordered" evidence="1">
    <location>
        <begin position="1511"/>
        <end position="1550"/>
    </location>
</feature>
<dbReference type="RefSeq" id="WP_175550041.1">
    <property type="nucleotide sequence ID" value="NZ_FQUM01000012.1"/>
</dbReference>
<feature type="domain" description="DUF7507" evidence="2">
    <location>
        <begin position="2635"/>
        <end position="2731"/>
    </location>
</feature>
<reference evidence="3 4" key="1">
    <citation type="submission" date="2016-11" db="EMBL/GenBank/DDBJ databases">
        <authorList>
            <person name="Jaros S."/>
            <person name="Januszkiewicz K."/>
            <person name="Wedrychowicz H."/>
        </authorList>
    </citation>
    <scope>NUCLEOTIDE SEQUENCE [LARGE SCALE GENOMIC DNA]</scope>
    <source>
        <strain evidence="3 4">DSM 26910</strain>
    </source>
</reference>
<feature type="region of interest" description="Disordered" evidence="1">
    <location>
        <begin position="1615"/>
        <end position="1644"/>
    </location>
</feature>
<feature type="domain" description="DUF7507" evidence="2">
    <location>
        <begin position="349"/>
        <end position="438"/>
    </location>
</feature>
<dbReference type="NCBIfam" id="TIGR04131">
    <property type="entry name" value="Bac_Flav_CTERM"/>
    <property type="match status" value="1"/>
</dbReference>
<name>A0A1M5FFN8_9BACT</name>
<dbReference type="EMBL" id="FQUM01000012">
    <property type="protein sequence ID" value="SHF89982.1"/>
    <property type="molecule type" value="Genomic_DNA"/>
</dbReference>
<proteinExistence type="predicted"/>
<keyword evidence="4" id="KW-1185">Reference proteome</keyword>
<evidence type="ECO:0000313" key="4">
    <source>
        <dbReference type="Proteomes" id="UP000184164"/>
    </source>
</evidence>
<dbReference type="InterPro" id="IPR047589">
    <property type="entry name" value="DUF11_rpt"/>
</dbReference>
<dbReference type="InterPro" id="IPR026341">
    <property type="entry name" value="T9SS_type_B"/>
</dbReference>
<organism evidence="3 4">
    <name type="scientific">Mariniphaga anaerophila</name>
    <dbReference type="NCBI Taxonomy" id="1484053"/>
    <lineage>
        <taxon>Bacteria</taxon>
        <taxon>Pseudomonadati</taxon>
        <taxon>Bacteroidota</taxon>
        <taxon>Bacteroidia</taxon>
        <taxon>Marinilabiliales</taxon>
        <taxon>Prolixibacteraceae</taxon>
        <taxon>Mariniphaga</taxon>
    </lineage>
</organism>
<protein>
    <submittedName>
        <fullName evidence="3">Conserved repeat domain-containing protein/gliding motility-associated C-terminal domain-containing protein</fullName>
    </submittedName>
</protein>
<feature type="domain" description="DUF7507" evidence="2">
    <location>
        <begin position="1432"/>
        <end position="1527"/>
    </location>
</feature>
<feature type="domain" description="DUF7507" evidence="2">
    <location>
        <begin position="1006"/>
        <end position="1100"/>
    </location>
</feature>
<feature type="domain" description="DUF7507" evidence="2">
    <location>
        <begin position="897"/>
        <end position="992"/>
    </location>
</feature>
<feature type="domain" description="DUF7507" evidence="2">
    <location>
        <begin position="1112"/>
        <end position="1207"/>
    </location>
</feature>
<feature type="domain" description="DUF7507" evidence="2">
    <location>
        <begin position="2522"/>
        <end position="2616"/>
    </location>
</feature>
<feature type="domain" description="DUF7507" evidence="2">
    <location>
        <begin position="565"/>
        <end position="661"/>
    </location>
</feature>
<dbReference type="InterPro" id="IPR055354">
    <property type="entry name" value="DUF7507"/>
</dbReference>
<feature type="domain" description="DUF7507" evidence="2">
    <location>
        <begin position="139"/>
        <end position="228"/>
    </location>
</feature>
<feature type="region of interest" description="Disordered" evidence="1">
    <location>
        <begin position="1289"/>
        <end position="1327"/>
    </location>
</feature>
<accession>A0A1M5FFN8</accession>